<comment type="caution">
    <text evidence="2">The sequence shown here is derived from an EMBL/GenBank/DDBJ whole genome shotgun (WGS) entry which is preliminary data.</text>
</comment>
<name>A0ABS8GJ80_9MICC</name>
<dbReference type="SUPFAM" id="SSF56300">
    <property type="entry name" value="Metallo-dependent phosphatases"/>
    <property type="match status" value="1"/>
</dbReference>
<dbReference type="RefSeq" id="WP_227890719.1">
    <property type="nucleotide sequence ID" value="NZ_JAJFZQ010000005.1"/>
</dbReference>
<evidence type="ECO:0000259" key="1">
    <source>
        <dbReference type="Pfam" id="PF00149"/>
    </source>
</evidence>
<sequence length="277" mass="29865">MTNPVARVEASGVAQPETGLPELFTPLVVAGDWHGDQGWAATVIRSAAREGAKTIIHVGDFALDWPGFKRGRYEDRLNRQLAALDVTLIVSGGNHDNWETLAKLHVGADGLATIRSHIRVIPRGGRTQISGLVVGALGGAFSVDQEHRTEGKDWWSNEEPTLAEAESLISGGHIDILISHDAPSGVPVVGGFVLTAELASKAEKTRNLLSEVVAALAPVQVFCGHWHQRVIHNHVHADGRTTRIDVLDKEYSREGNAVLVRRARGQLGIEPLTVRGN</sequence>
<organism evidence="2 3">
    <name type="scientific">Arthrobacter gengyunqii</name>
    <dbReference type="NCBI Taxonomy" id="2886940"/>
    <lineage>
        <taxon>Bacteria</taxon>
        <taxon>Bacillati</taxon>
        <taxon>Actinomycetota</taxon>
        <taxon>Actinomycetes</taxon>
        <taxon>Micrococcales</taxon>
        <taxon>Micrococcaceae</taxon>
        <taxon>Arthrobacter</taxon>
    </lineage>
</organism>
<reference evidence="2" key="1">
    <citation type="submission" date="2021-10" db="EMBL/GenBank/DDBJ databases">
        <title>Novel species in genus Arthrobacter.</title>
        <authorList>
            <person name="Liu Y."/>
        </authorList>
    </citation>
    <scope>NUCLEOTIDE SEQUENCE</scope>
    <source>
        <strain evidence="2">Zg-Y786</strain>
    </source>
</reference>
<evidence type="ECO:0000313" key="2">
    <source>
        <dbReference type="EMBL" id="MCC3265901.1"/>
    </source>
</evidence>
<dbReference type="Pfam" id="PF00149">
    <property type="entry name" value="Metallophos"/>
    <property type="match status" value="1"/>
</dbReference>
<feature type="domain" description="Calcineurin-like phosphoesterase" evidence="1">
    <location>
        <begin position="26"/>
        <end position="228"/>
    </location>
</feature>
<dbReference type="InterPro" id="IPR004843">
    <property type="entry name" value="Calcineurin-like_PHP"/>
</dbReference>
<keyword evidence="3" id="KW-1185">Reference proteome</keyword>
<dbReference type="InterPro" id="IPR029052">
    <property type="entry name" value="Metallo-depent_PP-like"/>
</dbReference>
<gene>
    <name evidence="2" type="ORF">LJ752_07570</name>
</gene>
<proteinExistence type="predicted"/>
<evidence type="ECO:0000313" key="3">
    <source>
        <dbReference type="Proteomes" id="UP001139168"/>
    </source>
</evidence>
<dbReference type="Proteomes" id="UP001139168">
    <property type="component" value="Unassembled WGS sequence"/>
</dbReference>
<accession>A0ABS8GJ80</accession>
<protein>
    <submittedName>
        <fullName evidence="2">Metallophosphoesterase</fullName>
    </submittedName>
</protein>
<dbReference type="CDD" id="cd00838">
    <property type="entry name" value="MPP_superfamily"/>
    <property type="match status" value="1"/>
</dbReference>
<dbReference type="Gene3D" id="3.60.21.10">
    <property type="match status" value="1"/>
</dbReference>
<dbReference type="EMBL" id="JAJFZQ010000005">
    <property type="protein sequence ID" value="MCC3265901.1"/>
    <property type="molecule type" value="Genomic_DNA"/>
</dbReference>